<evidence type="ECO:0000256" key="2">
    <source>
        <dbReference type="ARBA" id="ARBA00022448"/>
    </source>
</evidence>
<dbReference type="SUPFAM" id="SSF52833">
    <property type="entry name" value="Thioredoxin-like"/>
    <property type="match status" value="1"/>
</dbReference>
<dbReference type="OrthoDB" id="418495at2759"/>
<dbReference type="EMBL" id="UPTC01001642">
    <property type="protein sequence ID" value="VBB32303.1"/>
    <property type="molecule type" value="Genomic_DNA"/>
</dbReference>
<dbReference type="PRINTS" id="PR00160">
    <property type="entry name" value="GLUTAREDOXIN"/>
</dbReference>
<dbReference type="InterPro" id="IPR014025">
    <property type="entry name" value="Glutaredoxin_subgr"/>
</dbReference>
<dbReference type="GO" id="GO:0015038">
    <property type="term" value="F:glutathione disulfide oxidoreductase activity"/>
    <property type="evidence" value="ECO:0007669"/>
    <property type="project" value="TreeGrafter"/>
</dbReference>
<dbReference type="InterPro" id="IPR002109">
    <property type="entry name" value="Glutaredoxin"/>
</dbReference>
<dbReference type="NCBIfam" id="TIGR02180">
    <property type="entry name" value="GRX_euk"/>
    <property type="match status" value="1"/>
</dbReference>
<evidence type="ECO:0000256" key="1">
    <source>
        <dbReference type="ARBA" id="ARBA00002549"/>
    </source>
</evidence>
<dbReference type="FunFam" id="3.40.30.10:FF:000093">
    <property type="entry name" value="Glutaredoxin 2"/>
    <property type="match status" value="1"/>
</dbReference>
<dbReference type="PROSITE" id="PS51354">
    <property type="entry name" value="GLUTAREDOXIN_2"/>
    <property type="match status" value="1"/>
</dbReference>
<dbReference type="PANTHER" id="PTHR45694">
    <property type="entry name" value="GLUTAREDOXIN 2"/>
    <property type="match status" value="1"/>
</dbReference>
<gene>
    <name evidence="8" type="ORF">NAV_LOCUS7094</name>
</gene>
<dbReference type="InterPro" id="IPR011899">
    <property type="entry name" value="Glutaredoxin_euk/vir"/>
</dbReference>
<dbReference type="PANTHER" id="PTHR45694:SF18">
    <property type="entry name" value="GLUTAREDOXIN-1-RELATED"/>
    <property type="match status" value="1"/>
</dbReference>
<evidence type="ECO:0000313" key="8">
    <source>
        <dbReference type="EMBL" id="VBB32303.1"/>
    </source>
</evidence>
<dbReference type="InterPro" id="IPR036249">
    <property type="entry name" value="Thioredoxin-like_sf"/>
</dbReference>
<sequence length="173" mass="19744">MYQFSQRHNTELQEVYKDRIRVVRERAQQELDNKVVEANKYIKVKKQDHQQGIMEKTSSGTPKESTDPHTFVTSLTSSTPVVVFSKTYCPYCRNAKRALSTFRLRDNSYKIIELDEREDCDNIQDALLQITGARSVPRVFIGGKCIGGCDDTIAAQKDGRLEKMLKEAGVTCF</sequence>
<feature type="region of interest" description="Disordered" evidence="6">
    <location>
        <begin position="47"/>
        <end position="70"/>
    </location>
</feature>
<reference evidence="8 9" key="1">
    <citation type="submission" date="2018-08" db="EMBL/GenBank/DDBJ databases">
        <authorList>
            <person name="Laetsch R D."/>
            <person name="Stevens L."/>
            <person name="Kumar S."/>
            <person name="Blaxter L. M."/>
        </authorList>
    </citation>
    <scope>NUCLEOTIDE SEQUENCE [LARGE SCALE GENOMIC DNA]</scope>
</reference>
<keyword evidence="5" id="KW-0676">Redox-active center</keyword>
<keyword evidence="4" id="KW-1015">Disulfide bond</keyword>
<dbReference type="CDD" id="cd03419">
    <property type="entry name" value="GRX_GRXh_1_2_like"/>
    <property type="match status" value="1"/>
</dbReference>
<organism evidence="8 9">
    <name type="scientific">Acanthocheilonema viteae</name>
    <name type="common">Filarial nematode worm</name>
    <name type="synonym">Dipetalonema viteae</name>
    <dbReference type="NCBI Taxonomy" id="6277"/>
    <lineage>
        <taxon>Eukaryota</taxon>
        <taxon>Metazoa</taxon>
        <taxon>Ecdysozoa</taxon>
        <taxon>Nematoda</taxon>
        <taxon>Chromadorea</taxon>
        <taxon>Rhabditida</taxon>
        <taxon>Spirurina</taxon>
        <taxon>Spiruromorpha</taxon>
        <taxon>Filarioidea</taxon>
        <taxon>Onchocercidae</taxon>
        <taxon>Acanthocheilonema</taxon>
    </lineage>
</organism>
<accession>A0A498SQW6</accession>
<evidence type="ECO:0000256" key="5">
    <source>
        <dbReference type="ARBA" id="ARBA00023284"/>
    </source>
</evidence>
<evidence type="ECO:0000256" key="3">
    <source>
        <dbReference type="ARBA" id="ARBA00022982"/>
    </source>
</evidence>
<keyword evidence="3" id="KW-0249">Electron transport</keyword>
<dbReference type="InterPro" id="IPR011767">
    <property type="entry name" value="GLR_AS"/>
</dbReference>
<protein>
    <recommendedName>
        <fullName evidence="7">Glutaredoxin domain-containing protein</fullName>
    </recommendedName>
</protein>
<comment type="function">
    <text evidence="1">Has a glutathione-disulfide oxidoreductase activity in the presence of NADPH and glutathione reductase. Reduces low molecular weight disulfides and proteins.</text>
</comment>
<dbReference type="Proteomes" id="UP000276991">
    <property type="component" value="Unassembled WGS sequence"/>
</dbReference>
<feature type="domain" description="Glutaredoxin" evidence="7">
    <location>
        <begin position="81"/>
        <end position="146"/>
    </location>
</feature>
<dbReference type="GO" id="GO:0005737">
    <property type="term" value="C:cytoplasm"/>
    <property type="evidence" value="ECO:0007669"/>
    <property type="project" value="TreeGrafter"/>
</dbReference>
<dbReference type="GO" id="GO:0034599">
    <property type="term" value="P:cellular response to oxidative stress"/>
    <property type="evidence" value="ECO:0007669"/>
    <property type="project" value="TreeGrafter"/>
</dbReference>
<name>A0A498SQW6_ACAVI</name>
<keyword evidence="2" id="KW-0813">Transport</keyword>
<keyword evidence="9" id="KW-1185">Reference proteome</keyword>
<evidence type="ECO:0000256" key="4">
    <source>
        <dbReference type="ARBA" id="ARBA00023157"/>
    </source>
</evidence>
<evidence type="ECO:0000313" key="9">
    <source>
        <dbReference type="Proteomes" id="UP000276991"/>
    </source>
</evidence>
<dbReference type="Gene3D" id="3.40.30.10">
    <property type="entry name" value="Glutaredoxin"/>
    <property type="match status" value="1"/>
</dbReference>
<dbReference type="Pfam" id="PF00462">
    <property type="entry name" value="Glutaredoxin"/>
    <property type="match status" value="1"/>
</dbReference>
<evidence type="ECO:0000256" key="6">
    <source>
        <dbReference type="SAM" id="MobiDB-lite"/>
    </source>
</evidence>
<evidence type="ECO:0000259" key="7">
    <source>
        <dbReference type="Pfam" id="PF00462"/>
    </source>
</evidence>
<dbReference type="STRING" id="6277.A0A498SQW6"/>
<dbReference type="AlphaFoldDB" id="A0A498SQW6"/>
<proteinExistence type="predicted"/>
<dbReference type="PROSITE" id="PS00195">
    <property type="entry name" value="GLUTAREDOXIN_1"/>
    <property type="match status" value="1"/>
</dbReference>